<sequence>MFLAHKDESFKVFSIFCKHVQNEKEQGILHIFSYLRIPQQNGIVERKNRSFQEMARTLLNDFNSPKYFWVEVINIVCYLQNKIYIRSILKRIAYEFVKGIQPNISYFHPFGCECFILNTKDNLGKFDSKLDKRTFLGYSTTSKAYRVYNSRTLKVELFIHVKFNDCKPDKELSKLNDLFKFKSRRFEDIIQRTRFG</sequence>
<dbReference type="SUPFAM" id="SSF53098">
    <property type="entry name" value="Ribonuclease H-like"/>
    <property type="match status" value="1"/>
</dbReference>
<gene>
    <name evidence="2" type="ORF">CR513_28173</name>
</gene>
<dbReference type="GO" id="GO:0015074">
    <property type="term" value="P:DNA integration"/>
    <property type="evidence" value="ECO:0007669"/>
    <property type="project" value="InterPro"/>
</dbReference>
<dbReference type="InterPro" id="IPR001584">
    <property type="entry name" value="Integrase_cat-core"/>
</dbReference>
<evidence type="ECO:0000313" key="2">
    <source>
        <dbReference type="EMBL" id="RDX90016.1"/>
    </source>
</evidence>
<keyword evidence="3" id="KW-1185">Reference proteome</keyword>
<dbReference type="Gene3D" id="3.30.420.10">
    <property type="entry name" value="Ribonuclease H-like superfamily/Ribonuclease H"/>
    <property type="match status" value="1"/>
</dbReference>
<dbReference type="PANTHER" id="PTHR42648">
    <property type="entry name" value="TRANSPOSASE, PUTATIVE-RELATED"/>
    <property type="match status" value="1"/>
</dbReference>
<dbReference type="GO" id="GO:0003676">
    <property type="term" value="F:nucleic acid binding"/>
    <property type="evidence" value="ECO:0007669"/>
    <property type="project" value="InterPro"/>
</dbReference>
<dbReference type="EMBL" id="QJKJ01005515">
    <property type="protein sequence ID" value="RDX90016.1"/>
    <property type="molecule type" value="Genomic_DNA"/>
</dbReference>
<dbReference type="PANTHER" id="PTHR42648:SF32">
    <property type="entry name" value="RIBONUCLEASE H-LIKE DOMAIN, GAG-PRE-INTEGRASE DOMAIN PROTEIN-RELATED"/>
    <property type="match status" value="1"/>
</dbReference>
<feature type="domain" description="Integrase catalytic" evidence="1">
    <location>
        <begin position="1"/>
        <end position="101"/>
    </location>
</feature>
<organism evidence="2 3">
    <name type="scientific">Mucuna pruriens</name>
    <name type="common">Velvet bean</name>
    <name type="synonym">Dolichos pruriens</name>
    <dbReference type="NCBI Taxonomy" id="157652"/>
    <lineage>
        <taxon>Eukaryota</taxon>
        <taxon>Viridiplantae</taxon>
        <taxon>Streptophyta</taxon>
        <taxon>Embryophyta</taxon>
        <taxon>Tracheophyta</taxon>
        <taxon>Spermatophyta</taxon>
        <taxon>Magnoliopsida</taxon>
        <taxon>eudicotyledons</taxon>
        <taxon>Gunneridae</taxon>
        <taxon>Pentapetalae</taxon>
        <taxon>rosids</taxon>
        <taxon>fabids</taxon>
        <taxon>Fabales</taxon>
        <taxon>Fabaceae</taxon>
        <taxon>Papilionoideae</taxon>
        <taxon>50 kb inversion clade</taxon>
        <taxon>NPAAA clade</taxon>
        <taxon>indigoferoid/millettioid clade</taxon>
        <taxon>Phaseoleae</taxon>
        <taxon>Mucuna</taxon>
    </lineage>
</organism>
<reference evidence="2" key="1">
    <citation type="submission" date="2018-05" db="EMBL/GenBank/DDBJ databases">
        <title>Draft genome of Mucuna pruriens seed.</title>
        <authorList>
            <person name="Nnadi N.E."/>
            <person name="Vos R."/>
            <person name="Hasami M.H."/>
            <person name="Devisetty U.K."/>
            <person name="Aguiy J.C."/>
        </authorList>
    </citation>
    <scope>NUCLEOTIDE SEQUENCE [LARGE SCALE GENOMIC DNA]</scope>
    <source>
        <strain evidence="2">JCA_2017</strain>
    </source>
</reference>
<feature type="non-terminal residue" evidence="2">
    <location>
        <position position="1"/>
    </location>
</feature>
<accession>A0A371GHM5</accession>
<dbReference type="AlphaFoldDB" id="A0A371GHM5"/>
<dbReference type="Pfam" id="PF25597">
    <property type="entry name" value="SH3_retrovirus"/>
    <property type="match status" value="1"/>
</dbReference>
<dbReference type="STRING" id="157652.A0A371GHM5"/>
<dbReference type="InterPro" id="IPR036397">
    <property type="entry name" value="RNaseH_sf"/>
</dbReference>
<dbReference type="InterPro" id="IPR039537">
    <property type="entry name" value="Retrotran_Ty1/copia-like"/>
</dbReference>
<evidence type="ECO:0000313" key="3">
    <source>
        <dbReference type="Proteomes" id="UP000257109"/>
    </source>
</evidence>
<protein>
    <recommendedName>
        <fullName evidence="1">Integrase catalytic domain-containing protein</fullName>
    </recommendedName>
</protein>
<dbReference type="OrthoDB" id="1750614at2759"/>
<evidence type="ECO:0000259" key="1">
    <source>
        <dbReference type="PROSITE" id="PS50994"/>
    </source>
</evidence>
<dbReference type="Proteomes" id="UP000257109">
    <property type="component" value="Unassembled WGS sequence"/>
</dbReference>
<dbReference type="PROSITE" id="PS50994">
    <property type="entry name" value="INTEGRASE"/>
    <property type="match status" value="1"/>
</dbReference>
<comment type="caution">
    <text evidence="2">The sequence shown here is derived from an EMBL/GenBank/DDBJ whole genome shotgun (WGS) entry which is preliminary data.</text>
</comment>
<name>A0A371GHM5_MUCPR</name>
<dbReference type="InterPro" id="IPR057670">
    <property type="entry name" value="SH3_retrovirus"/>
</dbReference>
<proteinExistence type="predicted"/>
<dbReference type="InterPro" id="IPR012337">
    <property type="entry name" value="RNaseH-like_sf"/>
</dbReference>